<comment type="caution">
    <text evidence="3">The sequence shown here is derived from an EMBL/GenBank/DDBJ whole genome shotgun (WGS) entry which is preliminary data.</text>
</comment>
<keyword evidence="3" id="KW-0328">Glycosyltransferase</keyword>
<dbReference type="Pfam" id="PF15609">
    <property type="entry name" value="PRTase_2"/>
    <property type="match status" value="1"/>
</dbReference>
<dbReference type="PIRSF" id="PIRSF020967">
    <property type="entry name" value="UCP020967"/>
    <property type="match status" value="1"/>
</dbReference>
<organism evidence="3 4">
    <name type="scientific">Bacillus pseudomycoides</name>
    <dbReference type="NCBI Taxonomy" id="64104"/>
    <lineage>
        <taxon>Bacteria</taxon>
        <taxon>Bacillati</taxon>
        <taxon>Bacillota</taxon>
        <taxon>Bacilli</taxon>
        <taxon>Bacillales</taxon>
        <taxon>Bacillaceae</taxon>
        <taxon>Bacillus</taxon>
        <taxon>Bacillus cereus group</taxon>
    </lineage>
</organism>
<dbReference type="InterPro" id="IPR000836">
    <property type="entry name" value="PRTase_dom"/>
</dbReference>
<name>A0A1Y3MB62_9BACI</name>
<dbReference type="InterPro" id="IPR041688">
    <property type="entry name" value="PRTase_2"/>
</dbReference>
<dbReference type="Proteomes" id="UP000195321">
    <property type="component" value="Unassembled WGS sequence"/>
</dbReference>
<reference evidence="3 4" key="1">
    <citation type="submission" date="2017-02" db="EMBL/GenBank/DDBJ databases">
        <title>Bacillus pseudomycoides isolate FSL K6-0042.</title>
        <authorList>
            <person name="Kovac J."/>
        </authorList>
    </citation>
    <scope>NUCLEOTIDE SEQUENCE [LARGE SCALE GENOMIC DNA]</scope>
    <source>
        <strain evidence="3 4">FSL K6-0042</strain>
    </source>
</reference>
<dbReference type="SUPFAM" id="SSF53271">
    <property type="entry name" value="PRTase-like"/>
    <property type="match status" value="1"/>
</dbReference>
<dbReference type="InterPro" id="IPR011214">
    <property type="entry name" value="UCP020967"/>
</dbReference>
<dbReference type="Gene3D" id="3.40.50.2020">
    <property type="match status" value="1"/>
</dbReference>
<gene>
    <name evidence="3" type="ORF">BW425_17140</name>
</gene>
<dbReference type="RefSeq" id="WP_033670850.1">
    <property type="nucleotide sequence ID" value="NZ_JBALMA010000123.1"/>
</dbReference>
<dbReference type="EMBL" id="MWPX01000020">
    <property type="protein sequence ID" value="OUM47685.1"/>
    <property type="molecule type" value="Genomic_DNA"/>
</dbReference>
<dbReference type="GO" id="GO:0016757">
    <property type="term" value="F:glycosyltransferase activity"/>
    <property type="evidence" value="ECO:0007669"/>
    <property type="project" value="UniProtKB-KW"/>
</dbReference>
<dbReference type="InterPro" id="IPR022537">
    <property type="entry name" value="TRSP_dom"/>
</dbReference>
<accession>A0A1Y3MB62</accession>
<dbReference type="CDD" id="cd06223">
    <property type="entry name" value="PRTases_typeI"/>
    <property type="match status" value="1"/>
</dbReference>
<dbReference type="InterPro" id="IPR029057">
    <property type="entry name" value="PRTase-like"/>
</dbReference>
<feature type="domain" description="TRSP" evidence="1">
    <location>
        <begin position="312"/>
        <end position="439"/>
    </location>
</feature>
<protein>
    <submittedName>
        <fullName evidence="3">Adenine/guanine phosphoribosyltransferase</fullName>
    </submittedName>
</protein>
<sequence length="462" mass="52744">MNNKLSSISLPKSQNKTYTYHILNKITVYIDVLHNPYLLSPDQLFQMAARMNRNRGFLFVSTILGKHLPVLPAISLAGGCALAARYMEVLHRTNHPYQKEILNLISSKDSTNNELEAILQYQFPLEKEVLFIGFAETATALGHSMFQCFQNAKYVHTTREMISQIDPIITFEEEHSHATSHRCYVDKSYFQNEQPIVLVDDEMTTGKTALNIIRSIQEKFPRKEYIIASLLDWRSDAHRKQFTELEQELDITIHVISLLSGSIDVIGSPVTTSSSHDETSYKSIESKIEKHMISCPILPYTSINHDVSYINYTGRFGISSDDQKCIHSFAKKIGHDLKKNRKGQQTLCLGTGEFMYLPMRIAAEMGENISYQSTTRSPIHPYAGDVQYAIHSHFPYESPEDKAVTSYFYNIQPGDYDEVFLFIERDLQEDAFHPLLTQLQTVIPLIHIVSFKGLVESEGEEI</sequence>
<feature type="domain" description="Orotate phosphoribosyltransferase-like" evidence="2">
    <location>
        <begin position="44"/>
        <end position="261"/>
    </location>
</feature>
<dbReference type="AlphaFoldDB" id="A0A1Y3MB62"/>
<evidence type="ECO:0000313" key="4">
    <source>
        <dbReference type="Proteomes" id="UP000195321"/>
    </source>
</evidence>
<evidence type="ECO:0000259" key="2">
    <source>
        <dbReference type="Pfam" id="PF15609"/>
    </source>
</evidence>
<evidence type="ECO:0000259" key="1">
    <source>
        <dbReference type="Pfam" id="PF12500"/>
    </source>
</evidence>
<proteinExistence type="predicted"/>
<keyword evidence="3" id="KW-0808">Transferase</keyword>
<dbReference type="Pfam" id="PF12500">
    <property type="entry name" value="TRSP"/>
    <property type="match status" value="1"/>
</dbReference>
<evidence type="ECO:0000313" key="3">
    <source>
        <dbReference type="EMBL" id="OUM47685.1"/>
    </source>
</evidence>